<evidence type="ECO:0000256" key="6">
    <source>
        <dbReference type="ARBA" id="ARBA00023065"/>
    </source>
</evidence>
<dbReference type="InterPro" id="IPR047297">
    <property type="entry name" value="FXYD_motif"/>
</dbReference>
<feature type="transmembrane region" description="Helical" evidence="8">
    <location>
        <begin position="140"/>
        <end position="158"/>
    </location>
</feature>
<dbReference type="RefSeq" id="XP_057389405.1">
    <property type="nucleotide sequence ID" value="XM_057533422.1"/>
</dbReference>
<feature type="region of interest" description="Disordered" evidence="9">
    <location>
        <begin position="1"/>
        <end position="22"/>
    </location>
</feature>
<evidence type="ECO:0000256" key="8">
    <source>
        <dbReference type="RuleBase" id="RU364131"/>
    </source>
</evidence>
<keyword evidence="6 8" id="KW-0406">Ion transport</keyword>
<dbReference type="PANTHER" id="PTHR14132:SF14">
    <property type="entry name" value="FXYD DOMAIN-CONTAINING ION TRANSPORT REGULATOR 5"/>
    <property type="match status" value="1"/>
</dbReference>
<dbReference type="CDD" id="cd20323">
    <property type="entry name" value="FXYD_FXYD5"/>
    <property type="match status" value="1"/>
</dbReference>
<evidence type="ECO:0000256" key="9">
    <source>
        <dbReference type="SAM" id="MobiDB-lite"/>
    </source>
</evidence>
<organism evidence="10 11">
    <name type="scientific">Balaenoptera acutorostrata</name>
    <name type="common">Common minke whale</name>
    <name type="synonym">Balaena rostrata</name>
    <dbReference type="NCBI Taxonomy" id="9767"/>
    <lineage>
        <taxon>Eukaryota</taxon>
        <taxon>Metazoa</taxon>
        <taxon>Chordata</taxon>
        <taxon>Craniata</taxon>
        <taxon>Vertebrata</taxon>
        <taxon>Euteleostomi</taxon>
        <taxon>Mammalia</taxon>
        <taxon>Eutheria</taxon>
        <taxon>Laurasiatheria</taxon>
        <taxon>Artiodactyla</taxon>
        <taxon>Whippomorpha</taxon>
        <taxon>Cetacea</taxon>
        <taxon>Mysticeti</taxon>
        <taxon>Balaenopteridae</taxon>
        <taxon>Balaenoptera</taxon>
    </lineage>
</organism>
<evidence type="ECO:0000256" key="4">
    <source>
        <dbReference type="ARBA" id="ARBA00022692"/>
    </source>
</evidence>
<evidence type="ECO:0000313" key="10">
    <source>
        <dbReference type="Proteomes" id="UP001652580"/>
    </source>
</evidence>
<reference evidence="11" key="1">
    <citation type="submission" date="2025-08" db="UniProtKB">
        <authorList>
            <consortium name="RefSeq"/>
        </authorList>
    </citation>
    <scope>IDENTIFICATION</scope>
</reference>
<evidence type="ECO:0000256" key="7">
    <source>
        <dbReference type="ARBA" id="ARBA00023136"/>
    </source>
</evidence>
<dbReference type="PROSITE" id="PS01310">
    <property type="entry name" value="FXYD"/>
    <property type="match status" value="1"/>
</dbReference>
<evidence type="ECO:0000256" key="3">
    <source>
        <dbReference type="ARBA" id="ARBA00022448"/>
    </source>
</evidence>
<evidence type="ECO:0000256" key="1">
    <source>
        <dbReference type="ARBA" id="ARBA00004167"/>
    </source>
</evidence>
<gene>
    <name evidence="11" type="primary">FXYD5</name>
</gene>
<sequence>MTEPVSVPARQRSPGHTLRPGSATAAALSARGCRLGTPSSDMSPCGRLCLLVFVGLILPIRGQTLEEATSITLADPVTENVHALTPAPEATPNQMEIHTQKPTEMDVLLTTGPGTDKSWTQGSSEDDPFSYDEDTLRKRGLLVAAVLFITGIVILTSGKCRQLPRLCRSHDR</sequence>
<keyword evidence="10" id="KW-1185">Reference proteome</keyword>
<proteinExistence type="inferred from homology"/>
<dbReference type="Proteomes" id="UP001652580">
    <property type="component" value="Chromosome 19"/>
</dbReference>
<accession>A0ABM3SHT0</accession>
<keyword evidence="4 8" id="KW-0812">Transmembrane</keyword>
<comment type="similarity">
    <text evidence="2 8">Belongs to the FXYD family.</text>
</comment>
<dbReference type="GeneID" id="103006601"/>
<comment type="subcellular location">
    <subcellularLocation>
        <location evidence="1">Membrane</location>
        <topology evidence="1">Single-pass membrane protein</topology>
    </subcellularLocation>
</comment>
<dbReference type="InterPro" id="IPR000272">
    <property type="entry name" value="Ion-transport_regulator_FXYD"/>
</dbReference>
<evidence type="ECO:0000256" key="5">
    <source>
        <dbReference type="ARBA" id="ARBA00022989"/>
    </source>
</evidence>
<dbReference type="Gene3D" id="1.20.5.780">
    <property type="entry name" value="Single helix bin"/>
    <property type="match status" value="1"/>
</dbReference>
<dbReference type="PANTHER" id="PTHR14132">
    <property type="entry name" value="SODIUM/POTASSIUM-TRANSPORTING ATPASE SUBUNIT GAMMA"/>
    <property type="match status" value="1"/>
</dbReference>
<name>A0ABM3SHT0_BALAC</name>
<keyword evidence="7 8" id="KW-0472">Membrane</keyword>
<evidence type="ECO:0000313" key="11">
    <source>
        <dbReference type="RefSeq" id="XP_057389405.1"/>
    </source>
</evidence>
<evidence type="ECO:0000256" key="2">
    <source>
        <dbReference type="ARBA" id="ARBA00005948"/>
    </source>
</evidence>
<keyword evidence="3 8" id="KW-0813">Transport</keyword>
<dbReference type="Pfam" id="PF02038">
    <property type="entry name" value="ATP1G1_PLM_MAT8"/>
    <property type="match status" value="1"/>
</dbReference>
<keyword evidence="5 8" id="KW-1133">Transmembrane helix</keyword>
<protein>
    <recommendedName>
        <fullName evidence="8">FXYD domain-containing ion transport regulator</fullName>
    </recommendedName>
</protein>